<sequence>MLLRWKRTPSGHALMSDYKGAGLLIEILPSAPVLLVDRGCKADWFREAPRRKRIESCIPLGKNRGIDIPYD</sequence>
<accession>A0A450ZT96</accession>
<dbReference type="EMBL" id="CAADFS010000010">
    <property type="protein sequence ID" value="VFK41415.1"/>
    <property type="molecule type" value="Genomic_DNA"/>
</dbReference>
<name>A0A450ZT96_9GAMM</name>
<dbReference type="EMBL" id="CAADFW010000014">
    <property type="protein sequence ID" value="VFK57010.1"/>
    <property type="molecule type" value="Genomic_DNA"/>
</dbReference>
<reference evidence="2" key="1">
    <citation type="submission" date="2019-02" db="EMBL/GenBank/DDBJ databases">
        <authorList>
            <person name="Gruber-Vodicka R. H."/>
            <person name="Seah K. B. B."/>
        </authorList>
    </citation>
    <scope>NUCLEOTIDE SEQUENCE</scope>
    <source>
        <strain evidence="1">BECK_BZ123</strain>
        <strain evidence="2">BECK_BZ126</strain>
    </source>
</reference>
<gene>
    <name evidence="1" type="ORF">BECKTC1821D_GA0114238_101017</name>
    <name evidence="2" type="ORF">BECKTC1821F_GA0114240_10142</name>
</gene>
<protein>
    <submittedName>
        <fullName evidence="2">Uncharacterized protein</fullName>
    </submittedName>
</protein>
<organism evidence="2">
    <name type="scientific">Candidatus Kentrum sp. TC</name>
    <dbReference type="NCBI Taxonomy" id="2126339"/>
    <lineage>
        <taxon>Bacteria</taxon>
        <taxon>Pseudomonadati</taxon>
        <taxon>Pseudomonadota</taxon>
        <taxon>Gammaproteobacteria</taxon>
        <taxon>Candidatus Kentrum</taxon>
    </lineage>
</organism>
<proteinExistence type="predicted"/>
<evidence type="ECO:0000313" key="1">
    <source>
        <dbReference type="EMBL" id="VFK41415.1"/>
    </source>
</evidence>
<dbReference type="AlphaFoldDB" id="A0A450ZT96"/>
<evidence type="ECO:0000313" key="2">
    <source>
        <dbReference type="EMBL" id="VFK57010.1"/>
    </source>
</evidence>